<keyword evidence="10" id="KW-1185">Reference proteome</keyword>
<evidence type="ECO:0000256" key="6">
    <source>
        <dbReference type="ARBA" id="ARBA00023242"/>
    </source>
</evidence>
<keyword evidence="4 7" id="KW-0233">DNA recombination</keyword>
<dbReference type="GO" id="GO:0030915">
    <property type="term" value="C:Smc5-Smc6 complex"/>
    <property type="evidence" value="ECO:0007669"/>
    <property type="project" value="UniProtKB-UniRule"/>
</dbReference>
<keyword evidence="6 7" id="KW-0539">Nucleus</keyword>
<comment type="subcellular location">
    <subcellularLocation>
        <location evidence="1 7">Nucleus</location>
    </subcellularLocation>
</comment>
<evidence type="ECO:0000259" key="8">
    <source>
        <dbReference type="Pfam" id="PF08743"/>
    </source>
</evidence>
<organism evidence="9 10">
    <name type="scientific">Araneus ventricosus</name>
    <name type="common">Orbweaver spider</name>
    <name type="synonym">Epeira ventricosa</name>
    <dbReference type="NCBI Taxonomy" id="182803"/>
    <lineage>
        <taxon>Eukaryota</taxon>
        <taxon>Metazoa</taxon>
        <taxon>Ecdysozoa</taxon>
        <taxon>Arthropoda</taxon>
        <taxon>Chelicerata</taxon>
        <taxon>Arachnida</taxon>
        <taxon>Araneae</taxon>
        <taxon>Araneomorphae</taxon>
        <taxon>Entelegynae</taxon>
        <taxon>Araneoidea</taxon>
        <taxon>Araneidae</taxon>
        <taxon>Araneus</taxon>
    </lineage>
</organism>
<dbReference type="InterPro" id="IPR014854">
    <property type="entry name" value="Nse4_C"/>
</dbReference>
<evidence type="ECO:0000313" key="9">
    <source>
        <dbReference type="EMBL" id="GBM11418.1"/>
    </source>
</evidence>
<name>A0A4Y2D622_ARAVE</name>
<comment type="similarity">
    <text evidence="2 7">Belongs to the NSE4 family.</text>
</comment>
<dbReference type="GO" id="GO:0006281">
    <property type="term" value="P:DNA repair"/>
    <property type="evidence" value="ECO:0007669"/>
    <property type="project" value="UniProtKB-UniRule"/>
</dbReference>
<dbReference type="AlphaFoldDB" id="A0A4Y2D622"/>
<evidence type="ECO:0000256" key="2">
    <source>
        <dbReference type="ARBA" id="ARBA00008997"/>
    </source>
</evidence>
<evidence type="ECO:0000256" key="5">
    <source>
        <dbReference type="ARBA" id="ARBA00023204"/>
    </source>
</evidence>
<gene>
    <name evidence="9" type="primary">NSMCE4A</name>
    <name evidence="9" type="ORF">AVEN_249157_1</name>
</gene>
<dbReference type="GO" id="GO:0005634">
    <property type="term" value="C:nucleus"/>
    <property type="evidence" value="ECO:0007669"/>
    <property type="project" value="UniProtKB-SubCell"/>
</dbReference>
<evidence type="ECO:0000256" key="4">
    <source>
        <dbReference type="ARBA" id="ARBA00023172"/>
    </source>
</evidence>
<protein>
    <recommendedName>
        <fullName evidence="7">Non-structural maintenance of chromosomes element 4</fullName>
    </recommendedName>
</protein>
<comment type="function">
    <text evidence="7">Component of the SMC5-SMC6 complex, that promotes sister chromatid alignment after DNA damage and facilitates double-stranded DNA breaks (DSBs) repair via homologous recombination between sister chromatids.</text>
</comment>
<evidence type="ECO:0000313" key="10">
    <source>
        <dbReference type="Proteomes" id="UP000499080"/>
    </source>
</evidence>
<sequence length="300" mass="34666">MADIIQETKRLRNDLLENRDEFISGQRDLNATLDRTDELYISAVSSSEATASKILQDSGLLEIQTEYTRQRTKTYNVDTLVFNPREFSVKVRNHFCPRFVDQEERAPKRAEPLHKVWDKLGEISKDLMYTVPNFSFLYGTFDAEPIEAPKKIRKQIVKDKIGAQIKPEKINPNASSKQQDVMLTCAERILAIFQRLTKKSKTGALCFYEFVTDPQSFTRTVENIFLVSLLVKEGCLSIFLDEQKLPCLKSVSRSEKDHWDTTKVQQTVVSLTMEEWQDIVKTFNFKTPLIPPRQTQEETA</sequence>
<reference evidence="9 10" key="1">
    <citation type="journal article" date="2019" name="Sci. Rep.">
        <title>Orb-weaving spider Araneus ventricosus genome elucidates the spidroin gene catalogue.</title>
        <authorList>
            <person name="Kono N."/>
            <person name="Nakamura H."/>
            <person name="Ohtoshi R."/>
            <person name="Moran D.A.P."/>
            <person name="Shinohara A."/>
            <person name="Yoshida Y."/>
            <person name="Fujiwara M."/>
            <person name="Mori M."/>
            <person name="Tomita M."/>
            <person name="Arakawa K."/>
        </authorList>
    </citation>
    <scope>NUCLEOTIDE SEQUENCE [LARGE SCALE GENOMIC DNA]</scope>
</reference>
<proteinExistence type="inferred from homology"/>
<comment type="subunit">
    <text evidence="7">Component of the SMC5-SMC6 complex.</text>
</comment>
<keyword evidence="3 7" id="KW-0227">DNA damage</keyword>
<dbReference type="OrthoDB" id="361242at2759"/>
<dbReference type="PANTHER" id="PTHR16140:SF0">
    <property type="entry name" value="NON-STRUCTURAL MAINTENANCE OF CHROMOSOMES ELEMENT 4"/>
    <property type="match status" value="1"/>
</dbReference>
<evidence type="ECO:0000256" key="3">
    <source>
        <dbReference type="ARBA" id="ARBA00022763"/>
    </source>
</evidence>
<dbReference type="EMBL" id="BGPR01000299">
    <property type="protein sequence ID" value="GBM11418.1"/>
    <property type="molecule type" value="Genomic_DNA"/>
</dbReference>
<dbReference type="GO" id="GO:0006310">
    <property type="term" value="P:DNA recombination"/>
    <property type="evidence" value="ECO:0007669"/>
    <property type="project" value="UniProtKB-UniRule"/>
</dbReference>
<comment type="caution">
    <text evidence="9">The sequence shown here is derived from an EMBL/GenBank/DDBJ whole genome shotgun (WGS) entry which is preliminary data.</text>
</comment>
<feature type="domain" description="Non-structural maintenance of chromosome element 4 C-terminal" evidence="8">
    <location>
        <begin position="206"/>
        <end position="290"/>
    </location>
</feature>
<evidence type="ECO:0000256" key="7">
    <source>
        <dbReference type="RuleBase" id="RU365071"/>
    </source>
</evidence>
<dbReference type="InterPro" id="IPR027786">
    <property type="entry name" value="Nse4/EID"/>
</dbReference>
<keyword evidence="5 7" id="KW-0234">DNA repair</keyword>
<dbReference type="PANTHER" id="PTHR16140">
    <property type="entry name" value="NON-STRUCTURAL MAINTENANCE OF CHROMOSOMES ELEMENT 4"/>
    <property type="match status" value="1"/>
</dbReference>
<evidence type="ECO:0000256" key="1">
    <source>
        <dbReference type="ARBA" id="ARBA00004123"/>
    </source>
</evidence>
<dbReference type="Proteomes" id="UP000499080">
    <property type="component" value="Unassembled WGS sequence"/>
</dbReference>
<dbReference type="Pfam" id="PF08743">
    <property type="entry name" value="Nse4_C"/>
    <property type="match status" value="1"/>
</dbReference>
<accession>A0A4Y2D622</accession>